<evidence type="ECO:0000313" key="2">
    <source>
        <dbReference type="Proteomes" id="UP000221165"/>
    </source>
</evidence>
<sequence length="125" mass="14130">MADVSSETLNSNAASALTPGGKTGFKGVLKRLWRDRSVHELAFARLQWDIRGRSRCNYGVMTRDRSVHELAFARLQWDIRGRSRCNYGVMTLRSSSPFAGLQGTRSPLSDWRVAPVWRTCAGQYH</sequence>
<dbReference type="AlphaFoldDB" id="A0A2C6K754"/>
<name>A0A2C6K754_9APIC</name>
<dbReference type="GeneID" id="94428670"/>
<reference evidence="1 2" key="1">
    <citation type="journal article" date="2017" name="Int. J. Parasitol.">
        <title>The genome of the protozoan parasite Cystoisospora suis and a reverse vaccinology approach to identify vaccine candidates.</title>
        <authorList>
            <person name="Palmieri N."/>
            <person name="Shrestha A."/>
            <person name="Ruttkowski B."/>
            <person name="Beck T."/>
            <person name="Vogl C."/>
            <person name="Tomley F."/>
            <person name="Blake D.P."/>
            <person name="Joachim A."/>
        </authorList>
    </citation>
    <scope>NUCLEOTIDE SEQUENCE [LARGE SCALE GENOMIC DNA]</scope>
    <source>
        <strain evidence="1 2">Wien I</strain>
    </source>
</reference>
<dbReference type="EMBL" id="MIGC01002560">
    <property type="protein sequence ID" value="PHJ20881.1"/>
    <property type="molecule type" value="Genomic_DNA"/>
</dbReference>
<evidence type="ECO:0000313" key="1">
    <source>
        <dbReference type="EMBL" id="PHJ20881.1"/>
    </source>
</evidence>
<organism evidence="1 2">
    <name type="scientific">Cystoisospora suis</name>
    <dbReference type="NCBI Taxonomy" id="483139"/>
    <lineage>
        <taxon>Eukaryota</taxon>
        <taxon>Sar</taxon>
        <taxon>Alveolata</taxon>
        <taxon>Apicomplexa</taxon>
        <taxon>Conoidasida</taxon>
        <taxon>Coccidia</taxon>
        <taxon>Eucoccidiorida</taxon>
        <taxon>Eimeriorina</taxon>
        <taxon>Sarcocystidae</taxon>
        <taxon>Cystoisospora</taxon>
    </lineage>
</organism>
<accession>A0A2C6K754</accession>
<dbReference type="VEuPathDB" id="ToxoDB:CSUI_005282"/>
<proteinExistence type="predicted"/>
<keyword evidence="2" id="KW-1185">Reference proteome</keyword>
<comment type="caution">
    <text evidence="1">The sequence shown here is derived from an EMBL/GenBank/DDBJ whole genome shotgun (WGS) entry which is preliminary data.</text>
</comment>
<dbReference type="RefSeq" id="XP_067922566.1">
    <property type="nucleotide sequence ID" value="XM_068065459.1"/>
</dbReference>
<dbReference type="Proteomes" id="UP000221165">
    <property type="component" value="Unassembled WGS sequence"/>
</dbReference>
<protein>
    <submittedName>
        <fullName evidence="1">Uncharacterized protein</fullName>
    </submittedName>
</protein>
<gene>
    <name evidence="1" type="ORF">CSUI_005282</name>
</gene>